<sequence length="365" mass="41343">MTSNDQSKVELNYLELIQKIFLYKRRLLSFALAGFLLGCLIAFTSPKEYLSSSLVILEEPEGSGQFGQMGALAGLAGISLPQMQGDQARLSADLFPDVIHSRDFLLDIMKEQFYFQTKGKEMTLEEYYAEEKPGNIVKKSINFVFSIPARLIGLFSSSEPALVMPESSGTEAEEPRYVAVTSKENYVLGQLKERITIEEQMKLIQLNVSMPEATISAAVNALVLERLIEYVTNYKTVKQKINLEFVEERVDEAQVKFQESQLKLASFRDSNQGIVSRRAMTKEEQLQFEFNISFNIYNTLKQELEQATIQLKRETPVFTVMEKASVPLGPSKPNKPLIIVFSIFLGFFVGVLYAIYRILLSQITK</sequence>
<evidence type="ECO:0000259" key="2">
    <source>
        <dbReference type="Pfam" id="PF13807"/>
    </source>
</evidence>
<keyword evidence="3" id="KW-0418">Kinase</keyword>
<keyword evidence="4" id="KW-1185">Reference proteome</keyword>
<name>A0A2W7SME3_9BACT</name>
<feature type="transmembrane region" description="Helical" evidence="1">
    <location>
        <begin position="337"/>
        <end position="356"/>
    </location>
</feature>
<proteinExistence type="predicted"/>
<keyword evidence="3" id="KW-0808">Transferase</keyword>
<keyword evidence="1" id="KW-0812">Transmembrane</keyword>
<dbReference type="PANTHER" id="PTHR32309">
    <property type="entry name" value="TYROSINE-PROTEIN KINASE"/>
    <property type="match status" value="1"/>
</dbReference>
<dbReference type="PANTHER" id="PTHR32309:SF13">
    <property type="entry name" value="FERRIC ENTEROBACTIN TRANSPORT PROTEIN FEPE"/>
    <property type="match status" value="1"/>
</dbReference>
<accession>A0A2W7SME3</accession>
<gene>
    <name evidence="3" type="ORF">LV85_02041</name>
</gene>
<dbReference type="GO" id="GO:0005886">
    <property type="term" value="C:plasma membrane"/>
    <property type="evidence" value="ECO:0007669"/>
    <property type="project" value="TreeGrafter"/>
</dbReference>
<comment type="caution">
    <text evidence="3">The sequence shown here is derived from an EMBL/GenBank/DDBJ whole genome shotgun (WGS) entry which is preliminary data.</text>
</comment>
<keyword evidence="1" id="KW-0472">Membrane</keyword>
<dbReference type="InterPro" id="IPR050445">
    <property type="entry name" value="Bact_polysacc_biosynth/exp"/>
</dbReference>
<protein>
    <submittedName>
        <fullName evidence="3">Putative tyrosine kinase-like protein</fullName>
    </submittedName>
</protein>
<dbReference type="AlphaFoldDB" id="A0A2W7SME3"/>
<dbReference type="OrthoDB" id="1522571at2"/>
<dbReference type="GO" id="GO:0004713">
    <property type="term" value="F:protein tyrosine kinase activity"/>
    <property type="evidence" value="ECO:0007669"/>
    <property type="project" value="TreeGrafter"/>
</dbReference>
<evidence type="ECO:0000313" key="4">
    <source>
        <dbReference type="Proteomes" id="UP000248882"/>
    </source>
</evidence>
<keyword evidence="1" id="KW-1133">Transmembrane helix</keyword>
<feature type="domain" description="Tyrosine-protein kinase G-rich" evidence="2">
    <location>
        <begin position="286"/>
        <end position="357"/>
    </location>
</feature>
<dbReference type="Pfam" id="PF13807">
    <property type="entry name" value="GNVR"/>
    <property type="match status" value="1"/>
</dbReference>
<feature type="transmembrane region" description="Helical" evidence="1">
    <location>
        <begin position="27"/>
        <end position="45"/>
    </location>
</feature>
<dbReference type="EMBL" id="QKZT01000008">
    <property type="protein sequence ID" value="PZX51892.1"/>
    <property type="molecule type" value="Genomic_DNA"/>
</dbReference>
<evidence type="ECO:0000313" key="3">
    <source>
        <dbReference type="EMBL" id="PZX51892.1"/>
    </source>
</evidence>
<dbReference type="RefSeq" id="WP_111318968.1">
    <property type="nucleotide sequence ID" value="NZ_QKZT01000008.1"/>
</dbReference>
<organism evidence="3 4">
    <name type="scientific">Algoriphagus chordae</name>
    <dbReference type="NCBI Taxonomy" id="237019"/>
    <lineage>
        <taxon>Bacteria</taxon>
        <taxon>Pseudomonadati</taxon>
        <taxon>Bacteroidota</taxon>
        <taxon>Cytophagia</taxon>
        <taxon>Cytophagales</taxon>
        <taxon>Cyclobacteriaceae</taxon>
        <taxon>Algoriphagus</taxon>
    </lineage>
</organism>
<dbReference type="Proteomes" id="UP000248882">
    <property type="component" value="Unassembled WGS sequence"/>
</dbReference>
<dbReference type="InterPro" id="IPR032807">
    <property type="entry name" value="GNVR"/>
</dbReference>
<reference evidence="3 4" key="1">
    <citation type="submission" date="2018-06" db="EMBL/GenBank/DDBJ databases">
        <title>Genomic Encyclopedia of Archaeal and Bacterial Type Strains, Phase II (KMG-II): from individual species to whole genera.</title>
        <authorList>
            <person name="Goeker M."/>
        </authorList>
    </citation>
    <scope>NUCLEOTIDE SEQUENCE [LARGE SCALE GENOMIC DNA]</scope>
    <source>
        <strain evidence="3 4">DSM 19830</strain>
    </source>
</reference>
<evidence type="ECO:0000256" key="1">
    <source>
        <dbReference type="SAM" id="Phobius"/>
    </source>
</evidence>